<dbReference type="SUPFAM" id="SSF52540">
    <property type="entry name" value="P-loop containing nucleoside triphosphate hydrolases"/>
    <property type="match status" value="1"/>
</dbReference>
<feature type="binding site" evidence="9">
    <location>
        <begin position="45"/>
        <end position="50"/>
    </location>
    <ligand>
        <name>GTP</name>
        <dbReference type="ChEBI" id="CHEBI:37565"/>
    </ligand>
</feature>
<dbReference type="Gene3D" id="1.10.400.10">
    <property type="entry name" value="GI Alpha 1, domain 2-like"/>
    <property type="match status" value="2"/>
</dbReference>
<dbReference type="GO" id="GO:0001664">
    <property type="term" value="F:G protein-coupled receptor binding"/>
    <property type="evidence" value="ECO:0007669"/>
    <property type="project" value="TreeGrafter"/>
</dbReference>
<proteinExistence type="predicted"/>
<protein>
    <submittedName>
        <fullName evidence="11">Uncharacterized protein</fullName>
    </submittedName>
</protein>
<feature type="binding site" evidence="9">
    <location>
        <begin position="163"/>
        <end position="167"/>
    </location>
    <ligand>
        <name>GTP</name>
        <dbReference type="ChEBI" id="CHEBI:37565"/>
    </ligand>
</feature>
<comment type="caution">
    <text evidence="11">The sequence shown here is derived from an EMBL/GenBank/DDBJ whole genome shotgun (WGS) entry which is preliminary data.</text>
</comment>
<organism evidence="11 12">
    <name type="scientific">Caenorhabditis auriculariae</name>
    <dbReference type="NCBI Taxonomy" id="2777116"/>
    <lineage>
        <taxon>Eukaryota</taxon>
        <taxon>Metazoa</taxon>
        <taxon>Ecdysozoa</taxon>
        <taxon>Nematoda</taxon>
        <taxon>Chromadorea</taxon>
        <taxon>Rhabditida</taxon>
        <taxon>Rhabditina</taxon>
        <taxon>Rhabditomorpha</taxon>
        <taxon>Rhabditoidea</taxon>
        <taxon>Rhabditidae</taxon>
        <taxon>Peloderinae</taxon>
        <taxon>Caenorhabditis</taxon>
    </lineage>
</organism>
<dbReference type="GO" id="GO:0046872">
    <property type="term" value="F:metal ion binding"/>
    <property type="evidence" value="ECO:0007669"/>
    <property type="project" value="UniProtKB-KW"/>
</dbReference>
<keyword evidence="7" id="KW-0807">Transducer</keyword>
<dbReference type="PANTHER" id="PTHR10218:SF225">
    <property type="entry name" value="GUANINE NUCLEOTIDE-BINDING PROTEIN ALPHA-10 SUBUNIT"/>
    <property type="match status" value="1"/>
</dbReference>
<dbReference type="SUPFAM" id="SSF47895">
    <property type="entry name" value="Transducin (alpha subunit), insertion domain"/>
    <property type="match status" value="1"/>
</dbReference>
<dbReference type="EMBL" id="CAJGYM010000035">
    <property type="protein sequence ID" value="CAD6193427.1"/>
    <property type="molecule type" value="Genomic_DNA"/>
</dbReference>
<reference evidence="11" key="1">
    <citation type="submission" date="2020-10" db="EMBL/GenBank/DDBJ databases">
        <authorList>
            <person name="Kikuchi T."/>
        </authorList>
    </citation>
    <scope>NUCLEOTIDE SEQUENCE</scope>
    <source>
        <strain evidence="11">NKZ352</strain>
    </source>
</reference>
<sequence length="315" mass="36328">MGTCQSVFATVESKEQYKISKRIDKELEKKSDGLLQKILLLGPGESGKSTCLKQMRLMMHIGFTGPELAEKKALIYVNIVQGAVAVLDFMEMQGLKLRNGYIDEALQRLWTTEQFQKAYESRGTYHVHDSIAYFFENLERISADDYVPNSTDILHTRILRVCDVGGQRSERKKWIHCFEGVNAVLFVVAVSEFDQVVREDNQTNRIEEALKLFYEIVNSQYFKEASMILFLNKKDLFAKKVQSVEVATFFRDFSGENSYENAIEYFRKKFKRCILSKTRKPYIHETCAISNTVQIVINSVIDTIIQENLKDTGMI</sequence>
<feature type="binding site" evidence="9">
    <location>
        <begin position="232"/>
        <end position="235"/>
    </location>
    <ligand>
        <name>GTP</name>
        <dbReference type="ChEBI" id="CHEBI:37565"/>
    </ligand>
</feature>
<evidence type="ECO:0000256" key="9">
    <source>
        <dbReference type="PIRSR" id="PIRSR601019-1"/>
    </source>
</evidence>
<evidence type="ECO:0000256" key="3">
    <source>
        <dbReference type="ARBA" id="ARBA00022741"/>
    </source>
</evidence>
<dbReference type="InterPro" id="IPR027417">
    <property type="entry name" value="P-loop_NTPase"/>
</dbReference>
<evidence type="ECO:0000256" key="6">
    <source>
        <dbReference type="ARBA" id="ARBA00023139"/>
    </source>
</evidence>
<dbReference type="Gene3D" id="3.40.50.300">
    <property type="entry name" value="P-loop containing nucleotide triphosphate hydrolases"/>
    <property type="match status" value="2"/>
</dbReference>
<dbReference type="PRINTS" id="PR00318">
    <property type="entry name" value="GPROTEINA"/>
</dbReference>
<evidence type="ECO:0000256" key="4">
    <source>
        <dbReference type="ARBA" id="ARBA00022842"/>
    </source>
</evidence>
<evidence type="ECO:0000256" key="5">
    <source>
        <dbReference type="ARBA" id="ARBA00023134"/>
    </source>
</evidence>
<feature type="binding site" evidence="10">
    <location>
        <position position="49"/>
    </location>
    <ligand>
        <name>Mg(2+)</name>
        <dbReference type="ChEBI" id="CHEBI:18420"/>
    </ligand>
</feature>
<dbReference type="GO" id="GO:0031683">
    <property type="term" value="F:G-protein beta/gamma-subunit complex binding"/>
    <property type="evidence" value="ECO:0007669"/>
    <property type="project" value="InterPro"/>
</dbReference>
<evidence type="ECO:0000256" key="10">
    <source>
        <dbReference type="PIRSR" id="PIRSR601019-2"/>
    </source>
</evidence>
<evidence type="ECO:0000313" key="12">
    <source>
        <dbReference type="Proteomes" id="UP000835052"/>
    </source>
</evidence>
<evidence type="ECO:0000256" key="7">
    <source>
        <dbReference type="ARBA" id="ARBA00023224"/>
    </source>
</evidence>
<gene>
    <name evidence="11" type="ORF">CAUJ_LOCUS9346</name>
</gene>
<accession>A0A8S1HDY2</accession>
<dbReference type="PROSITE" id="PS51882">
    <property type="entry name" value="G_ALPHA"/>
    <property type="match status" value="1"/>
</dbReference>
<evidence type="ECO:0000256" key="2">
    <source>
        <dbReference type="ARBA" id="ARBA00022723"/>
    </source>
</evidence>
<dbReference type="InterPro" id="IPR001019">
    <property type="entry name" value="Gprotein_alpha_su"/>
</dbReference>
<dbReference type="OrthoDB" id="5817230at2759"/>
<dbReference type="PANTHER" id="PTHR10218">
    <property type="entry name" value="GTP-BINDING PROTEIN ALPHA SUBUNIT"/>
    <property type="match status" value="1"/>
</dbReference>
<keyword evidence="4 10" id="KW-0460">Magnesium</keyword>
<dbReference type="GO" id="GO:0003924">
    <property type="term" value="F:GTPase activity"/>
    <property type="evidence" value="ECO:0007669"/>
    <property type="project" value="InterPro"/>
</dbReference>
<evidence type="ECO:0000256" key="1">
    <source>
        <dbReference type="ARBA" id="ARBA00022707"/>
    </source>
</evidence>
<keyword evidence="1" id="KW-0519">Myristate</keyword>
<name>A0A8S1HDY2_9PELO</name>
<dbReference type="AlphaFoldDB" id="A0A8S1HDY2"/>
<keyword evidence="5 9" id="KW-0342">GTP-binding</keyword>
<dbReference type="Pfam" id="PF00503">
    <property type="entry name" value="G-alpha"/>
    <property type="match status" value="2"/>
</dbReference>
<keyword evidence="2 10" id="KW-0479">Metal-binding</keyword>
<dbReference type="InterPro" id="IPR011025">
    <property type="entry name" value="GproteinA_insert"/>
</dbReference>
<feature type="binding site" evidence="9">
    <location>
        <position position="288"/>
    </location>
    <ligand>
        <name>GTP</name>
        <dbReference type="ChEBI" id="CHEBI:37565"/>
    </ligand>
</feature>
<keyword evidence="8" id="KW-0449">Lipoprotein</keyword>
<dbReference type="GO" id="GO:0005525">
    <property type="term" value="F:GTP binding"/>
    <property type="evidence" value="ECO:0007669"/>
    <property type="project" value="UniProtKB-KW"/>
</dbReference>
<dbReference type="GO" id="GO:0005737">
    <property type="term" value="C:cytoplasm"/>
    <property type="evidence" value="ECO:0007669"/>
    <property type="project" value="TreeGrafter"/>
</dbReference>
<keyword evidence="12" id="KW-1185">Reference proteome</keyword>
<evidence type="ECO:0000313" key="11">
    <source>
        <dbReference type="EMBL" id="CAD6193427.1"/>
    </source>
</evidence>
<keyword evidence="3 9" id="KW-0547">Nucleotide-binding</keyword>
<dbReference type="GO" id="GO:0007188">
    <property type="term" value="P:adenylate cyclase-modulating G protein-coupled receptor signaling pathway"/>
    <property type="evidence" value="ECO:0007669"/>
    <property type="project" value="TreeGrafter"/>
</dbReference>
<dbReference type="GO" id="GO:0005834">
    <property type="term" value="C:heterotrimeric G-protein complex"/>
    <property type="evidence" value="ECO:0007669"/>
    <property type="project" value="TreeGrafter"/>
</dbReference>
<dbReference type="CDD" id="cd00066">
    <property type="entry name" value="G-alpha"/>
    <property type="match status" value="1"/>
</dbReference>
<keyword evidence="6" id="KW-0564">Palmitate</keyword>
<dbReference type="SMART" id="SM00275">
    <property type="entry name" value="G_alpha"/>
    <property type="match status" value="1"/>
</dbReference>
<evidence type="ECO:0000256" key="8">
    <source>
        <dbReference type="ARBA" id="ARBA00023288"/>
    </source>
</evidence>
<dbReference type="Proteomes" id="UP000835052">
    <property type="component" value="Unassembled WGS sequence"/>
</dbReference>
<feature type="binding site" evidence="9">
    <location>
        <begin position="129"/>
        <end position="130"/>
    </location>
    <ligand>
        <name>GTP</name>
        <dbReference type="ChEBI" id="CHEBI:37565"/>
    </ligand>
</feature>
<dbReference type="FunFam" id="3.40.50.300:FF:002307">
    <property type="entry name" value="Guanine nucleotide-binding protein G(k) subunit alpha"/>
    <property type="match status" value="1"/>
</dbReference>